<dbReference type="InterPro" id="IPR006524">
    <property type="entry name" value="ArpU-like"/>
</dbReference>
<evidence type="ECO:0008006" key="3">
    <source>
        <dbReference type="Google" id="ProtNLM"/>
    </source>
</evidence>
<keyword evidence="2" id="KW-1185">Reference proteome</keyword>
<comment type="caution">
    <text evidence="1">The sequence shown here is derived from an EMBL/GenBank/DDBJ whole genome shotgun (WGS) entry which is preliminary data.</text>
</comment>
<name>A0A1Q5P5V5_9BACI</name>
<dbReference type="AlphaFoldDB" id="A0A1Q5P5V5"/>
<evidence type="ECO:0000313" key="2">
    <source>
        <dbReference type="Proteomes" id="UP000186524"/>
    </source>
</evidence>
<dbReference type="STRING" id="1714354.BLL40_04695"/>
<evidence type="ECO:0000313" key="1">
    <source>
        <dbReference type="EMBL" id="OKL37607.1"/>
    </source>
</evidence>
<protein>
    <recommendedName>
        <fullName evidence="3">ArpU family transcriptional regulator</fullName>
    </recommendedName>
</protein>
<dbReference type="OrthoDB" id="2475064at2"/>
<sequence>MTDINDHELKKVVAEELKLYKALRVSVKNNNELKDCEVGKVFPTVINREREKELKYKQVKRVLTEVLNDTQRLILEKKYLGNAAVNDLTIYMDMGLTKDQFYIQKKQAIRLFATALGII</sequence>
<accession>A0A1Q5P5V5</accession>
<reference evidence="1 2" key="1">
    <citation type="submission" date="2016-12" db="EMBL/GenBank/DDBJ databases">
        <title>Domibacillus sp. SAOS 44 whole genome sequencing.</title>
        <authorList>
            <person name="Verma A."/>
            <person name="Krishnamurthi S."/>
        </authorList>
    </citation>
    <scope>NUCLEOTIDE SEQUENCE [LARGE SCALE GENOMIC DNA]</scope>
    <source>
        <strain evidence="1 2">SAOS 44</strain>
    </source>
</reference>
<gene>
    <name evidence="1" type="ORF">BLL40_04695</name>
</gene>
<organism evidence="1 2">
    <name type="scientific">Domibacillus mangrovi</name>
    <dbReference type="NCBI Taxonomy" id="1714354"/>
    <lineage>
        <taxon>Bacteria</taxon>
        <taxon>Bacillati</taxon>
        <taxon>Bacillota</taxon>
        <taxon>Bacilli</taxon>
        <taxon>Bacillales</taxon>
        <taxon>Bacillaceae</taxon>
        <taxon>Domibacillus</taxon>
    </lineage>
</organism>
<dbReference type="Proteomes" id="UP000186524">
    <property type="component" value="Unassembled WGS sequence"/>
</dbReference>
<dbReference type="EMBL" id="MRWQ01000004">
    <property type="protein sequence ID" value="OKL37607.1"/>
    <property type="molecule type" value="Genomic_DNA"/>
</dbReference>
<dbReference type="RefSeq" id="WP_073710758.1">
    <property type="nucleotide sequence ID" value="NZ_MRWQ01000004.1"/>
</dbReference>
<proteinExistence type="predicted"/>
<dbReference type="NCBIfam" id="TIGR01637">
    <property type="entry name" value="phage_arpU"/>
    <property type="match status" value="1"/>
</dbReference>